<reference evidence="2 3" key="1">
    <citation type="submission" date="2018-11" db="EMBL/GenBank/DDBJ databases">
        <title>Sequencing the genomes of 1000 actinobacteria strains.</title>
        <authorList>
            <person name="Klenk H.-P."/>
        </authorList>
    </citation>
    <scope>NUCLEOTIDE SEQUENCE [LARGE SCALE GENOMIC DNA]</scope>
    <source>
        <strain evidence="2 3">DSM 12652</strain>
    </source>
</reference>
<comment type="caution">
    <text evidence="2">The sequence shown here is derived from an EMBL/GenBank/DDBJ whole genome shotgun (WGS) entry which is preliminary data.</text>
</comment>
<dbReference type="InterPro" id="IPR011006">
    <property type="entry name" value="CheY-like_superfamily"/>
</dbReference>
<dbReference type="Gene3D" id="1.10.10.10">
    <property type="entry name" value="Winged helix-like DNA-binding domain superfamily/Winged helix DNA-binding domain"/>
    <property type="match status" value="1"/>
</dbReference>
<dbReference type="EMBL" id="RKHO01000001">
    <property type="protein sequence ID" value="ROR91069.1"/>
    <property type="molecule type" value="Genomic_DNA"/>
</dbReference>
<proteinExistence type="predicted"/>
<accession>A0A3N2CU60</accession>
<dbReference type="AlphaFoldDB" id="A0A3N2CU60"/>
<evidence type="ECO:0000259" key="1">
    <source>
        <dbReference type="PROSITE" id="PS50921"/>
    </source>
</evidence>
<dbReference type="InterPro" id="IPR005561">
    <property type="entry name" value="ANTAR"/>
</dbReference>
<dbReference type="Pfam" id="PF03861">
    <property type="entry name" value="ANTAR"/>
    <property type="match status" value="1"/>
</dbReference>
<dbReference type="InterPro" id="IPR036388">
    <property type="entry name" value="WH-like_DNA-bd_sf"/>
</dbReference>
<evidence type="ECO:0000313" key="3">
    <source>
        <dbReference type="Proteomes" id="UP000281738"/>
    </source>
</evidence>
<dbReference type="OrthoDB" id="3785328at2"/>
<name>A0A3N2CU60_9ACTN</name>
<organism evidence="2 3">
    <name type="scientific">Nocardioides aurantiacus</name>
    <dbReference type="NCBI Taxonomy" id="86796"/>
    <lineage>
        <taxon>Bacteria</taxon>
        <taxon>Bacillati</taxon>
        <taxon>Actinomycetota</taxon>
        <taxon>Actinomycetes</taxon>
        <taxon>Propionibacteriales</taxon>
        <taxon>Nocardioidaceae</taxon>
        <taxon>Nocardioides</taxon>
    </lineage>
</organism>
<dbReference type="SUPFAM" id="SSF55781">
    <property type="entry name" value="GAF domain-like"/>
    <property type="match status" value="1"/>
</dbReference>
<dbReference type="SMART" id="SM01012">
    <property type="entry name" value="ANTAR"/>
    <property type="match status" value="1"/>
</dbReference>
<gene>
    <name evidence="2" type="ORF">EDD33_1930</name>
</gene>
<dbReference type="GO" id="GO:0003723">
    <property type="term" value="F:RNA binding"/>
    <property type="evidence" value="ECO:0007669"/>
    <property type="project" value="InterPro"/>
</dbReference>
<dbReference type="Proteomes" id="UP000281738">
    <property type="component" value="Unassembled WGS sequence"/>
</dbReference>
<dbReference type="SUPFAM" id="SSF52172">
    <property type="entry name" value="CheY-like"/>
    <property type="match status" value="1"/>
</dbReference>
<keyword evidence="3" id="KW-1185">Reference proteome</keyword>
<dbReference type="PROSITE" id="PS50921">
    <property type="entry name" value="ANTAR"/>
    <property type="match status" value="1"/>
</dbReference>
<evidence type="ECO:0000313" key="2">
    <source>
        <dbReference type="EMBL" id="ROR91069.1"/>
    </source>
</evidence>
<protein>
    <submittedName>
        <fullName evidence="2">ANTAR domain-containing protein</fullName>
    </submittedName>
</protein>
<feature type="domain" description="ANTAR" evidence="1">
    <location>
        <begin position="179"/>
        <end position="240"/>
    </location>
</feature>
<sequence length="247" mass="26279">MALNDTHPDEGSSAHQGTAGWAPFMTDLEQRCAGLGATGLSLGLVSGGRVHTFDRGFSERTCAMFATVSLDTALPGPATMRSAQPQFFEDAAMTLARYPRAAGILAGTDLGAAACLPLIRTSEPIVMGYLALHYEGARHFDAAQKAKLWIAMTATSKAVERLLVQAGNRPADAQRGASVGGLRFELAGLREAMETGADIEQAKAMLIERFGLNADQSWNVLRRISNGNNRKVKSIARDLCGTDRRGG</sequence>